<dbReference type="GO" id="GO:0016757">
    <property type="term" value="F:glycosyltransferase activity"/>
    <property type="evidence" value="ECO:0007669"/>
    <property type="project" value="UniProtKB-KW"/>
</dbReference>
<feature type="domain" description="Glycosyltransferase subfamily 4-like N-terminal" evidence="4">
    <location>
        <begin position="15"/>
        <end position="207"/>
    </location>
</feature>
<keyword evidence="2 5" id="KW-0808">Transferase</keyword>
<dbReference type="Gene3D" id="3.40.50.2000">
    <property type="entry name" value="Glycogen Phosphorylase B"/>
    <property type="match status" value="2"/>
</dbReference>
<dbReference type="AlphaFoldDB" id="A0A3B1DBW8"/>
<dbReference type="Pfam" id="PF00534">
    <property type="entry name" value="Glycos_transf_1"/>
    <property type="match status" value="1"/>
</dbReference>
<dbReference type="EMBL" id="UOGJ01000153">
    <property type="protein sequence ID" value="VAX38262.1"/>
    <property type="molecule type" value="Genomic_DNA"/>
</dbReference>
<feature type="domain" description="Glycosyl transferase family 1" evidence="3">
    <location>
        <begin position="215"/>
        <end position="379"/>
    </location>
</feature>
<gene>
    <name evidence="5" type="ORF">MNBD_UNCLBAC01-2038</name>
</gene>
<evidence type="ECO:0000259" key="4">
    <source>
        <dbReference type="Pfam" id="PF13439"/>
    </source>
</evidence>
<dbReference type="PANTHER" id="PTHR12526">
    <property type="entry name" value="GLYCOSYLTRANSFERASE"/>
    <property type="match status" value="1"/>
</dbReference>
<evidence type="ECO:0000256" key="1">
    <source>
        <dbReference type="ARBA" id="ARBA00022676"/>
    </source>
</evidence>
<dbReference type="InterPro" id="IPR028098">
    <property type="entry name" value="Glyco_trans_4-like_N"/>
</dbReference>
<proteinExistence type="predicted"/>
<dbReference type="Pfam" id="PF13439">
    <property type="entry name" value="Glyco_transf_4"/>
    <property type="match status" value="1"/>
</dbReference>
<dbReference type="PANTHER" id="PTHR12526:SF640">
    <property type="entry name" value="COLANIC ACID BIOSYNTHESIS GLYCOSYLTRANSFERASE WCAL-RELATED"/>
    <property type="match status" value="1"/>
</dbReference>
<organism evidence="5">
    <name type="scientific">hydrothermal vent metagenome</name>
    <dbReference type="NCBI Taxonomy" id="652676"/>
    <lineage>
        <taxon>unclassified sequences</taxon>
        <taxon>metagenomes</taxon>
        <taxon>ecological metagenomes</taxon>
    </lineage>
</organism>
<reference evidence="5" key="1">
    <citation type="submission" date="2018-06" db="EMBL/GenBank/DDBJ databases">
        <authorList>
            <person name="Zhirakovskaya E."/>
        </authorList>
    </citation>
    <scope>NUCLEOTIDE SEQUENCE</scope>
</reference>
<dbReference type="SUPFAM" id="SSF53756">
    <property type="entry name" value="UDP-Glycosyltransferase/glycogen phosphorylase"/>
    <property type="match status" value="1"/>
</dbReference>
<protein>
    <submittedName>
        <fullName evidence="5">Glycosyltransferase</fullName>
    </submittedName>
</protein>
<evidence type="ECO:0000259" key="3">
    <source>
        <dbReference type="Pfam" id="PF00534"/>
    </source>
</evidence>
<evidence type="ECO:0000256" key="2">
    <source>
        <dbReference type="ARBA" id="ARBA00022679"/>
    </source>
</evidence>
<accession>A0A3B1DBW8</accession>
<sequence>MRIAFIVDTFPSLSETFILNQITGLIDLGHDVEIFAGTRPVDRDFHSDIQKYDLIPRTFFHNDKPYNRFVRFIEASWLFFTNFHKNPWAILRSLNFFRYGRDASSLTYFYKVILFICIGKFDILQCHFGPNGNLGALLKELGIKGKLVTMFHGYGIRQGIEQGGDIYKRLFEQGDCFLSISAYNREHLIQFGADENKIITHPVGIDLKCFSFQEKQIQGLKRPTRIITIGRFVKEKGFSDGLSTIHKLVYEKGITNIEYHIVGDGQLQGELTELVVKYKLNNYVRFLGAQNQDGVNKILHDSDIYFLPSIAEALPVVLMEAQAVCLPVVATDVGSVSQLVIDGKNGFLVPSGDSTLMAEKLAYLIANPLCWQVMGKKGRAIIEEHYDIRKLNEQLESIYKNLIRVE</sequence>
<name>A0A3B1DBW8_9ZZZZ</name>
<dbReference type="InterPro" id="IPR001296">
    <property type="entry name" value="Glyco_trans_1"/>
</dbReference>
<keyword evidence="1" id="KW-0328">Glycosyltransferase</keyword>
<evidence type="ECO:0000313" key="5">
    <source>
        <dbReference type="EMBL" id="VAX38262.1"/>
    </source>
</evidence>